<protein>
    <recommendedName>
        <fullName evidence="2">Methyltransferase FkbM domain-containing protein</fullName>
    </recommendedName>
</protein>
<organism evidence="1">
    <name type="scientific">marine metagenome</name>
    <dbReference type="NCBI Taxonomy" id="408172"/>
    <lineage>
        <taxon>unclassified sequences</taxon>
        <taxon>metagenomes</taxon>
        <taxon>ecological metagenomes</taxon>
    </lineage>
</organism>
<dbReference type="AlphaFoldDB" id="A0A381RGQ5"/>
<dbReference type="EMBL" id="UINC01001939">
    <property type="protein sequence ID" value="SUZ90986.1"/>
    <property type="molecule type" value="Genomic_DNA"/>
</dbReference>
<sequence length="296" mass="33883">MNKILVKKYYLRKASKWLKRMLIPKSIQTYGIVRKWKQDDKRDWSVVANQNDVSINRYEYSFLSQNGEDGIIKYLFSEIGFESKYFVEFGFGAKQSNSLRLMLKEDFNGLFMDGSQEQCSYFNQASKKMGISGVKAVCTFLTAENIDALLKENHAPYAVDFLSIDVDGNDYWLWQKITSIDPRVVCIEYNSGIGFKQSWTIPYDPDFERFKAHPSGFFAGASLKALESLGKNKGYRLVGCDNTGTNAFFLRNDLGIPAIPTLSVKEAFKPHLNWLGRGFSEAEQYEIMASMSYEEV</sequence>
<proteinExistence type="predicted"/>
<gene>
    <name evidence="1" type="ORF">METZ01_LOCUS43840</name>
</gene>
<evidence type="ECO:0000313" key="1">
    <source>
        <dbReference type="EMBL" id="SUZ90986.1"/>
    </source>
</evidence>
<reference evidence="1" key="1">
    <citation type="submission" date="2018-05" db="EMBL/GenBank/DDBJ databases">
        <authorList>
            <person name="Lanie J.A."/>
            <person name="Ng W.-L."/>
            <person name="Kazmierczak K.M."/>
            <person name="Andrzejewski T.M."/>
            <person name="Davidsen T.M."/>
            <person name="Wayne K.J."/>
            <person name="Tettelin H."/>
            <person name="Glass J.I."/>
            <person name="Rusch D."/>
            <person name="Podicherti R."/>
            <person name="Tsui H.-C.T."/>
            <person name="Winkler M.E."/>
        </authorList>
    </citation>
    <scope>NUCLEOTIDE SEQUENCE</scope>
</reference>
<accession>A0A381RGQ5</accession>
<evidence type="ECO:0008006" key="2">
    <source>
        <dbReference type="Google" id="ProtNLM"/>
    </source>
</evidence>
<name>A0A381RGQ5_9ZZZZ</name>